<dbReference type="GO" id="GO:0004392">
    <property type="term" value="F:heme oxygenase (decyclizing) activity"/>
    <property type="evidence" value="ECO:0007669"/>
    <property type="project" value="InterPro"/>
</dbReference>
<keyword evidence="3 5" id="KW-0408">Iron</keyword>
<dbReference type="PRINTS" id="PR00088">
    <property type="entry name" value="HAEMOXYGNASE"/>
</dbReference>
<dbReference type="Proteomes" id="UP000315133">
    <property type="component" value="Unassembled WGS sequence"/>
</dbReference>
<feature type="binding site" evidence="4">
    <location>
        <position position="25"/>
    </location>
    <ligand>
        <name>heme b</name>
        <dbReference type="ChEBI" id="CHEBI:60344"/>
    </ligand>
</feature>
<comment type="caution">
    <text evidence="6">The sequence shown here is derived from an EMBL/GenBank/DDBJ whole genome shotgun (WGS) entry which is preliminary data.</text>
</comment>
<dbReference type="RefSeq" id="WP_238329506.1">
    <property type="nucleotide sequence ID" value="NZ_BAAAIL010000003.1"/>
</dbReference>
<organism evidence="6 7">
    <name type="scientific">Ornithinimicrobium humiphilum</name>
    <dbReference type="NCBI Taxonomy" id="125288"/>
    <lineage>
        <taxon>Bacteria</taxon>
        <taxon>Bacillati</taxon>
        <taxon>Actinomycetota</taxon>
        <taxon>Actinomycetes</taxon>
        <taxon>Micrococcales</taxon>
        <taxon>Ornithinimicrobiaceae</taxon>
        <taxon>Ornithinimicrobium</taxon>
    </lineage>
</organism>
<accession>A0A543KK95</accession>
<dbReference type="Pfam" id="PF01126">
    <property type="entry name" value="Heme_oxygenase"/>
    <property type="match status" value="1"/>
</dbReference>
<gene>
    <name evidence="6" type="ORF">FB476_0346</name>
</gene>
<dbReference type="GO" id="GO:0020037">
    <property type="term" value="F:heme binding"/>
    <property type="evidence" value="ECO:0007669"/>
    <property type="project" value="TreeGrafter"/>
</dbReference>
<dbReference type="GO" id="GO:0042167">
    <property type="term" value="P:heme catabolic process"/>
    <property type="evidence" value="ECO:0007669"/>
    <property type="project" value="TreeGrafter"/>
</dbReference>
<keyword evidence="2 5" id="KW-0479">Metal-binding</keyword>
<feature type="binding site" description="axial binding residue" evidence="5">
    <location>
        <position position="32"/>
    </location>
    <ligand>
        <name>heme b</name>
        <dbReference type="ChEBI" id="CHEBI:60344"/>
    </ligand>
    <ligandPart>
        <name>Fe</name>
        <dbReference type="ChEBI" id="CHEBI:18248"/>
    </ligandPart>
</feature>
<reference evidence="6 7" key="1">
    <citation type="submission" date="2019-06" db="EMBL/GenBank/DDBJ databases">
        <title>Sequencing the genomes of 1000 actinobacteria strains.</title>
        <authorList>
            <person name="Klenk H.-P."/>
        </authorList>
    </citation>
    <scope>NUCLEOTIDE SEQUENCE [LARGE SCALE GENOMIC DNA]</scope>
    <source>
        <strain evidence="6 7">DSM 12362</strain>
    </source>
</reference>
<dbReference type="EMBL" id="VFPU01000001">
    <property type="protein sequence ID" value="TQM95503.1"/>
    <property type="molecule type" value="Genomic_DNA"/>
</dbReference>
<keyword evidence="1 4" id="KW-0349">Heme</keyword>
<keyword evidence="7" id="KW-1185">Reference proteome</keyword>
<dbReference type="PANTHER" id="PTHR10720:SF0">
    <property type="entry name" value="HEME OXYGENASE"/>
    <property type="match status" value="1"/>
</dbReference>
<evidence type="ECO:0000256" key="4">
    <source>
        <dbReference type="PIRSR" id="PIRSR000343-1"/>
    </source>
</evidence>
<dbReference type="SUPFAM" id="SSF48613">
    <property type="entry name" value="Heme oxygenase-like"/>
    <property type="match status" value="1"/>
</dbReference>
<evidence type="ECO:0000313" key="7">
    <source>
        <dbReference type="Proteomes" id="UP000315133"/>
    </source>
</evidence>
<evidence type="ECO:0000256" key="1">
    <source>
        <dbReference type="ARBA" id="ARBA00022617"/>
    </source>
</evidence>
<evidence type="ECO:0000256" key="2">
    <source>
        <dbReference type="ARBA" id="ARBA00022723"/>
    </source>
</evidence>
<evidence type="ECO:0000256" key="3">
    <source>
        <dbReference type="ARBA" id="ARBA00023004"/>
    </source>
</evidence>
<dbReference type="PANTHER" id="PTHR10720">
    <property type="entry name" value="HEME OXYGENASE"/>
    <property type="match status" value="1"/>
</dbReference>
<evidence type="ECO:0000256" key="5">
    <source>
        <dbReference type="PIRSR" id="PIRSR000343-2"/>
    </source>
</evidence>
<dbReference type="InterPro" id="IPR016084">
    <property type="entry name" value="Haem_Oase-like_multi-hlx"/>
</dbReference>
<dbReference type="AlphaFoldDB" id="A0A543KK95"/>
<dbReference type="InterPro" id="IPR016053">
    <property type="entry name" value="Haem_Oase-like"/>
</dbReference>
<dbReference type="Gene3D" id="1.20.910.10">
    <property type="entry name" value="Heme oxygenase-like"/>
    <property type="match status" value="1"/>
</dbReference>
<dbReference type="GO" id="GO:0006979">
    <property type="term" value="P:response to oxidative stress"/>
    <property type="evidence" value="ECO:0007669"/>
    <property type="project" value="TreeGrafter"/>
</dbReference>
<name>A0A543KK95_9MICO</name>
<evidence type="ECO:0000313" key="6">
    <source>
        <dbReference type="EMBL" id="TQM95503.1"/>
    </source>
</evidence>
<feature type="binding site" evidence="4">
    <location>
        <position position="139"/>
    </location>
    <ligand>
        <name>heme b</name>
        <dbReference type="ChEBI" id="CHEBI:60344"/>
    </ligand>
</feature>
<dbReference type="GO" id="GO:0046872">
    <property type="term" value="F:metal ion binding"/>
    <property type="evidence" value="ECO:0007669"/>
    <property type="project" value="UniProtKB-KW"/>
</dbReference>
<protein>
    <submittedName>
        <fullName evidence="6">Heme oxygenase</fullName>
    </submittedName>
</protein>
<sequence length="230" mass="24842">MTDSALETWRDDAAAGSVPFSEAIRTGTRQVHEEAETSDFMARMLDGQVALEGYAALAAEHWVIYGALEETAARLAADPVVAAFLDPALERLPALEADLAVLVGPDFRGGIAPSAAAHAYADRIRGCASWPGGFVAHHYTRYLGDLSGGLALGRILARTYGLVPGEDGLRFYDFRAIPKPKPYKDAYRHALDILPLSTGERERVVEEARVAFRHNAAVFADLGRRFSATG</sequence>
<dbReference type="CDD" id="cd19165">
    <property type="entry name" value="HemeO"/>
    <property type="match status" value="1"/>
</dbReference>
<dbReference type="GO" id="GO:0006788">
    <property type="term" value="P:heme oxidation"/>
    <property type="evidence" value="ECO:0007669"/>
    <property type="project" value="InterPro"/>
</dbReference>
<proteinExistence type="predicted"/>
<feature type="binding site" evidence="4">
    <location>
        <position position="188"/>
    </location>
    <ligand>
        <name>heme b</name>
        <dbReference type="ChEBI" id="CHEBI:60344"/>
    </ligand>
</feature>
<dbReference type="PIRSF" id="PIRSF000343">
    <property type="entry name" value="Haem_Oase"/>
    <property type="match status" value="1"/>
</dbReference>
<dbReference type="InterPro" id="IPR002051">
    <property type="entry name" value="Haem_Oase"/>
</dbReference>